<comment type="cofactor">
    <cofactor evidence="6">
        <name>heme</name>
        <dbReference type="ChEBI" id="CHEBI:30413"/>
    </cofactor>
</comment>
<evidence type="ECO:0000256" key="6">
    <source>
        <dbReference type="PIRSR" id="PIRSR602401-1"/>
    </source>
</evidence>
<dbReference type="GO" id="GO:0005506">
    <property type="term" value="F:iron ion binding"/>
    <property type="evidence" value="ECO:0007669"/>
    <property type="project" value="InterPro"/>
</dbReference>
<evidence type="ECO:0000256" key="4">
    <source>
        <dbReference type="ARBA" id="ARBA00023002"/>
    </source>
</evidence>
<evidence type="ECO:0000256" key="1">
    <source>
        <dbReference type="ARBA" id="ARBA00010617"/>
    </source>
</evidence>
<dbReference type="GO" id="GO:0020037">
    <property type="term" value="F:heme binding"/>
    <property type="evidence" value="ECO:0007669"/>
    <property type="project" value="InterPro"/>
</dbReference>
<dbReference type="PANTHER" id="PTHR24302:SF15">
    <property type="entry name" value="FATTY-ACID PEROXYGENASE"/>
    <property type="match status" value="1"/>
</dbReference>
<evidence type="ECO:0000313" key="7">
    <source>
        <dbReference type="EMBL" id="SDH09982.1"/>
    </source>
</evidence>
<keyword evidence="3 6" id="KW-0479">Metal-binding</keyword>
<keyword evidence="5 6" id="KW-0408">Iron</keyword>
<feature type="binding site" description="axial binding residue" evidence="6">
    <location>
        <position position="232"/>
    </location>
    <ligand>
        <name>heme</name>
        <dbReference type="ChEBI" id="CHEBI:30413"/>
    </ligand>
    <ligandPart>
        <name>Fe</name>
        <dbReference type="ChEBI" id="CHEBI:18248"/>
    </ligandPart>
</feature>
<dbReference type="CDD" id="cd11067">
    <property type="entry name" value="CYP152"/>
    <property type="match status" value="1"/>
</dbReference>
<evidence type="ECO:0000256" key="2">
    <source>
        <dbReference type="ARBA" id="ARBA00022617"/>
    </source>
</evidence>
<dbReference type="SUPFAM" id="SSF48264">
    <property type="entry name" value="Cytochrome P450"/>
    <property type="match status" value="1"/>
</dbReference>
<keyword evidence="8" id="KW-1185">Reference proteome</keyword>
<sequence length="288" mass="33262">MLKLHDFCNRALTRAVCTWAGVPLNEAEVATRTAQLTALFQDAGALGPKHWRARLARHRLEKWAARLIQQVRDGELQPTQESALHIIATWRDLDGELLTPRVAAVELLNVLRPTVAVSVFIVQAAHALHRHPEWRRKLKDDEGQLEPFVQEVRRLYPFFPAVTARVKSAFEWRGYHFPEGCRVLLDLYGTNTDPRSWDAPLEFRPDRFRDRAENPYDFIPQGGGDHYTNHRCPGEWIAISQMKAFCRYLVNEIDYDVPDQNLKLDTGQLPPLPKTRFTLRNIKRRNGS</sequence>
<dbReference type="InterPro" id="IPR001128">
    <property type="entry name" value="Cyt_P450"/>
</dbReference>
<gene>
    <name evidence="7" type="ORF">SAMN04489759_12319</name>
</gene>
<dbReference type="Proteomes" id="UP000199399">
    <property type="component" value="Unassembled WGS sequence"/>
</dbReference>
<keyword evidence="4" id="KW-0560">Oxidoreductase</keyword>
<comment type="similarity">
    <text evidence="1">Belongs to the cytochrome P450 family.</text>
</comment>
<dbReference type="InterPro" id="IPR036396">
    <property type="entry name" value="Cyt_P450_sf"/>
</dbReference>
<dbReference type="EMBL" id="FNBP01000023">
    <property type="protein sequence ID" value="SDH09982.1"/>
    <property type="molecule type" value="Genomic_DNA"/>
</dbReference>
<dbReference type="InterPro" id="IPR050705">
    <property type="entry name" value="Cytochrome_P450_3A"/>
</dbReference>
<dbReference type="GO" id="GO:0004497">
    <property type="term" value="F:monooxygenase activity"/>
    <property type="evidence" value="ECO:0007669"/>
    <property type="project" value="InterPro"/>
</dbReference>
<dbReference type="STRING" id="218672.SAMN04489759_12319"/>
<evidence type="ECO:0000256" key="5">
    <source>
        <dbReference type="ARBA" id="ARBA00023004"/>
    </source>
</evidence>
<dbReference type="Pfam" id="PF00067">
    <property type="entry name" value="p450"/>
    <property type="match status" value="1"/>
</dbReference>
<protein>
    <submittedName>
        <fullName evidence="7">Cytochrome P450</fullName>
    </submittedName>
</protein>
<dbReference type="GO" id="GO:0016705">
    <property type="term" value="F:oxidoreductase activity, acting on paired donors, with incorporation or reduction of molecular oxygen"/>
    <property type="evidence" value="ECO:0007669"/>
    <property type="project" value="InterPro"/>
</dbReference>
<dbReference type="PRINTS" id="PR00463">
    <property type="entry name" value="EP450I"/>
</dbReference>
<reference evidence="8" key="1">
    <citation type="submission" date="2016-10" db="EMBL/GenBank/DDBJ databases">
        <authorList>
            <person name="Varghese N."/>
            <person name="Submissions S."/>
        </authorList>
    </citation>
    <scope>NUCLEOTIDE SEQUENCE [LARGE SCALE GENOMIC DNA]</scope>
    <source>
        <strain evidence="8">DSM 16477</strain>
    </source>
</reference>
<evidence type="ECO:0000313" key="8">
    <source>
        <dbReference type="Proteomes" id="UP000199399"/>
    </source>
</evidence>
<dbReference type="PANTHER" id="PTHR24302">
    <property type="entry name" value="CYTOCHROME P450 FAMILY 3"/>
    <property type="match status" value="1"/>
</dbReference>
<evidence type="ECO:0000256" key="3">
    <source>
        <dbReference type="ARBA" id="ARBA00022723"/>
    </source>
</evidence>
<dbReference type="AlphaFoldDB" id="A0A1G7ZMK1"/>
<keyword evidence="2 6" id="KW-0349">Heme</keyword>
<accession>A0A1G7ZMK1</accession>
<proteinExistence type="inferred from homology"/>
<organism evidence="7 8">
    <name type="scientific">Sulfitobacter delicatus</name>
    <dbReference type="NCBI Taxonomy" id="218672"/>
    <lineage>
        <taxon>Bacteria</taxon>
        <taxon>Pseudomonadati</taxon>
        <taxon>Pseudomonadota</taxon>
        <taxon>Alphaproteobacteria</taxon>
        <taxon>Rhodobacterales</taxon>
        <taxon>Roseobacteraceae</taxon>
        <taxon>Sulfitobacter</taxon>
    </lineage>
</organism>
<dbReference type="InterPro" id="IPR002401">
    <property type="entry name" value="Cyt_P450_E_grp-I"/>
</dbReference>
<name>A0A1G7ZMK1_9RHOB</name>
<dbReference type="Gene3D" id="1.10.630.10">
    <property type="entry name" value="Cytochrome P450"/>
    <property type="match status" value="1"/>
</dbReference>